<dbReference type="Pfam" id="PF05016">
    <property type="entry name" value="ParE_toxin"/>
    <property type="match status" value="1"/>
</dbReference>
<organism evidence="2 3">
    <name type="scientific">Chryseobacterium turcicum</name>
    <dbReference type="NCBI Taxonomy" id="2898076"/>
    <lineage>
        <taxon>Bacteria</taxon>
        <taxon>Pseudomonadati</taxon>
        <taxon>Bacteroidota</taxon>
        <taxon>Flavobacteriia</taxon>
        <taxon>Flavobacteriales</taxon>
        <taxon>Weeksellaceae</taxon>
        <taxon>Chryseobacterium group</taxon>
        <taxon>Chryseobacterium</taxon>
    </lineage>
</organism>
<dbReference type="EMBL" id="JAJNAY010000001">
    <property type="protein sequence ID" value="MCD1117991.1"/>
    <property type="molecule type" value="Genomic_DNA"/>
</dbReference>
<gene>
    <name evidence="2" type="ORF">LO744_14105</name>
</gene>
<dbReference type="Proteomes" id="UP001108025">
    <property type="component" value="Unassembled WGS sequence"/>
</dbReference>
<sequence>MKIIWSEFAIENLKNIFDYYSLKANKKVAHKIRKKIFDSTKRLIQNPESGHIEFYLEQLNQQHRYIICGNYKIIYRIECNDILINDIFDTRQNPIKMIDKKRNN</sequence>
<comment type="caution">
    <text evidence="2">The sequence shown here is derived from an EMBL/GenBank/DDBJ whole genome shotgun (WGS) entry which is preliminary data.</text>
</comment>
<protein>
    <submittedName>
        <fullName evidence="2">Type II toxin-antitoxin system RelE/ParE family toxin</fullName>
    </submittedName>
</protein>
<proteinExistence type="predicted"/>
<accession>A0A9Q3V4M9</accession>
<reference evidence="2" key="1">
    <citation type="submission" date="2021-11" db="EMBL/GenBank/DDBJ databases">
        <title>Description of novel Chryseobacterium species.</title>
        <authorList>
            <person name="Saticioglu I.B."/>
            <person name="Ay H."/>
            <person name="Altun S."/>
            <person name="Duman M."/>
        </authorList>
    </citation>
    <scope>NUCLEOTIDE SEQUENCE</scope>
    <source>
        <strain evidence="2">C-17</strain>
    </source>
</reference>
<evidence type="ECO:0000313" key="3">
    <source>
        <dbReference type="Proteomes" id="UP001108025"/>
    </source>
</evidence>
<dbReference type="InterPro" id="IPR007712">
    <property type="entry name" value="RelE/ParE_toxin"/>
</dbReference>
<dbReference type="AlphaFoldDB" id="A0A9Q3V4M9"/>
<dbReference type="InterPro" id="IPR035093">
    <property type="entry name" value="RelE/ParE_toxin_dom_sf"/>
</dbReference>
<dbReference type="SUPFAM" id="SSF143011">
    <property type="entry name" value="RelE-like"/>
    <property type="match status" value="1"/>
</dbReference>
<evidence type="ECO:0000313" key="2">
    <source>
        <dbReference type="EMBL" id="MCD1117991.1"/>
    </source>
</evidence>
<evidence type="ECO:0000256" key="1">
    <source>
        <dbReference type="ARBA" id="ARBA00022649"/>
    </source>
</evidence>
<keyword evidence="1" id="KW-1277">Toxin-antitoxin system</keyword>
<dbReference type="Gene3D" id="3.30.2310.20">
    <property type="entry name" value="RelE-like"/>
    <property type="match status" value="1"/>
</dbReference>
<keyword evidence="3" id="KW-1185">Reference proteome</keyword>
<name>A0A9Q3V4M9_9FLAO</name>
<dbReference type="RefSeq" id="WP_230670231.1">
    <property type="nucleotide sequence ID" value="NZ_JAJNAY010000001.1"/>
</dbReference>